<dbReference type="InterPro" id="IPR026444">
    <property type="entry name" value="Secre_tail"/>
</dbReference>
<keyword evidence="3" id="KW-1185">Reference proteome</keyword>
<reference evidence="2 3" key="1">
    <citation type="submission" date="2020-08" db="EMBL/GenBank/DDBJ databases">
        <title>Hymenobacter sp.</title>
        <authorList>
            <person name="Kim M.K."/>
        </authorList>
    </citation>
    <scope>NUCLEOTIDE SEQUENCE [LARGE SCALE GENOMIC DNA]</scope>
    <source>
        <strain evidence="2 3">BT507</strain>
    </source>
</reference>
<organism evidence="2 3">
    <name type="scientific">Hymenobacter citatus</name>
    <dbReference type="NCBI Taxonomy" id="2763506"/>
    <lineage>
        <taxon>Bacteria</taxon>
        <taxon>Pseudomonadati</taxon>
        <taxon>Bacteroidota</taxon>
        <taxon>Cytophagia</taxon>
        <taxon>Cytophagales</taxon>
        <taxon>Hymenobacteraceae</taxon>
        <taxon>Hymenobacter</taxon>
    </lineage>
</organism>
<evidence type="ECO:0000313" key="3">
    <source>
        <dbReference type="Proteomes" id="UP000622017"/>
    </source>
</evidence>
<name>A0ABR7MJ57_9BACT</name>
<dbReference type="NCBIfam" id="TIGR04183">
    <property type="entry name" value="Por_Secre_tail"/>
    <property type="match status" value="1"/>
</dbReference>
<sequence length="779" mass="82229">MKSLLGVALAAFFCLANWQAQAQYTFTDTNLGPYTQNFDGFGTGTATFGSNTTFPGVYAIATFLGGTSFAPTTVGPSSGANADGSQPVQNWYHFGYADDPERAFGGVASSTTAPGTGYIGIRLKNGTSKTIRNLEIAYVMEQWYNSGINKSAQVLVDYQTSTAAITSLTAGTWKPISALNVDAPSTTTTIAPRDGNSATNRRVAKTTLSGIELPADSEIMIRWSYTFNSTTNGNGVSIDDVVITPQTNIFYSSTSAELNLTTSWGTNIDGTGTNPADFTAPNTVYYVRGSSANSRIRGAANYPAADTWTVSGTNSKVIVGDAAGTATTLFLDDNDDINATIDLLANATLQVKRPTYSFTLGALDYTSMVEYMATNAATRVLPGQYGQLKLSNPTEKTLAGNVLVTNALALGSKLTLGDYTLTLQRGATVSGASASTYLVTNGKGALRQSVPNSGADVLYPVGASATSYTPMWLKQPNSTTARNEDVFGVRVLDDMYSSYDATGTGTKAVTNQNVKRTWLVDEEVTGNSDVTMTLQWNSTDEATGTYAFVRAKSYISHYKDGVFDQGTPANAAAGTVAASYRLSRAGITSFSPFVVSSNPGSVLPVELVSFNAQRTGATVTAAWATASEKNNDYFTVERSLDGLQFVVIGKVGGAGSSTTRHHYTFLDQNAPATLAYYRLRQTDLDGTTAYSPVVAVSALRGAAGTWAVVPNPGSSHFQLLTPADATFLSGEIYNSVGTRVATLSAASLLSFDLTQQPGGMYLLRLQTSQGATTVRVVKN</sequence>
<keyword evidence="1" id="KW-0732">Signal</keyword>
<accession>A0ABR7MJ57</accession>
<dbReference type="Proteomes" id="UP000622017">
    <property type="component" value="Unassembled WGS sequence"/>
</dbReference>
<dbReference type="EMBL" id="JACSCY010000005">
    <property type="protein sequence ID" value="MBC6611096.1"/>
    <property type="molecule type" value="Genomic_DNA"/>
</dbReference>
<gene>
    <name evidence="2" type="ORF">H8B15_09185</name>
</gene>
<comment type="caution">
    <text evidence="2">The sequence shown here is derived from an EMBL/GenBank/DDBJ whole genome shotgun (WGS) entry which is preliminary data.</text>
</comment>
<evidence type="ECO:0000313" key="2">
    <source>
        <dbReference type="EMBL" id="MBC6611096.1"/>
    </source>
</evidence>
<proteinExistence type="predicted"/>
<evidence type="ECO:0000256" key="1">
    <source>
        <dbReference type="SAM" id="SignalP"/>
    </source>
</evidence>
<feature type="chain" id="PRO_5046736137" evidence="1">
    <location>
        <begin position="23"/>
        <end position="779"/>
    </location>
</feature>
<dbReference type="RefSeq" id="WP_187319379.1">
    <property type="nucleotide sequence ID" value="NZ_JACSCY010000005.1"/>
</dbReference>
<feature type="signal peptide" evidence="1">
    <location>
        <begin position="1"/>
        <end position="22"/>
    </location>
</feature>
<protein>
    <submittedName>
        <fullName evidence="2">T9SS type A sorting domain-containing protein</fullName>
    </submittedName>
</protein>